<evidence type="ECO:0000313" key="4">
    <source>
        <dbReference type="EMBL" id="KAF9592502.1"/>
    </source>
</evidence>
<keyword evidence="2" id="KW-0677">Repeat</keyword>
<evidence type="ECO:0000256" key="3">
    <source>
        <dbReference type="PROSITE-ProRule" id="PRU00221"/>
    </source>
</evidence>
<organism evidence="4 5">
    <name type="scientific">Coptis chinensis</name>
    <dbReference type="NCBI Taxonomy" id="261450"/>
    <lineage>
        <taxon>Eukaryota</taxon>
        <taxon>Viridiplantae</taxon>
        <taxon>Streptophyta</taxon>
        <taxon>Embryophyta</taxon>
        <taxon>Tracheophyta</taxon>
        <taxon>Spermatophyta</taxon>
        <taxon>Magnoliopsida</taxon>
        <taxon>Ranunculales</taxon>
        <taxon>Ranunculaceae</taxon>
        <taxon>Coptidoideae</taxon>
        <taxon>Coptis</taxon>
    </lineage>
</organism>
<dbReference type="SMART" id="SM00320">
    <property type="entry name" value="WD40"/>
    <property type="match status" value="3"/>
</dbReference>
<evidence type="ECO:0000313" key="5">
    <source>
        <dbReference type="Proteomes" id="UP000631114"/>
    </source>
</evidence>
<dbReference type="InterPro" id="IPR045160">
    <property type="entry name" value="ATG16"/>
</dbReference>
<dbReference type="PROSITE" id="PS50294">
    <property type="entry name" value="WD_REPEATS_REGION"/>
    <property type="match status" value="1"/>
</dbReference>
<dbReference type="PROSITE" id="PS50082">
    <property type="entry name" value="WD_REPEATS_2"/>
    <property type="match status" value="2"/>
</dbReference>
<name>A0A835H667_9MAGN</name>
<dbReference type="OrthoDB" id="506888at2759"/>
<reference evidence="4 5" key="1">
    <citation type="submission" date="2020-10" db="EMBL/GenBank/DDBJ databases">
        <title>The Coptis chinensis genome and diversification of protoberbering-type alkaloids.</title>
        <authorList>
            <person name="Wang B."/>
            <person name="Shu S."/>
            <person name="Song C."/>
            <person name="Liu Y."/>
        </authorList>
    </citation>
    <scope>NUCLEOTIDE SEQUENCE [LARGE SCALE GENOMIC DNA]</scope>
    <source>
        <strain evidence="4">HL-2020</strain>
        <tissue evidence="4">Leaf</tissue>
    </source>
</reference>
<dbReference type="InterPro" id="IPR015943">
    <property type="entry name" value="WD40/YVTN_repeat-like_dom_sf"/>
</dbReference>
<protein>
    <submittedName>
        <fullName evidence="4">Uncharacterized protein</fullName>
    </submittedName>
</protein>
<sequence>MVVADQVTVGWKPQDFDTCAENFAESTIPASCKHKIHAHEGGCGSIQFQYNSDKLISGGQDHTIKIWDTNTGTLNHAYYGCVGSVLDLAVSHDNKFIIAASSSNNLYVWDVSTGCIRHTLTGHTDKVCAIDASQISCFLVVSAAHDLSHPKFPDNI</sequence>
<keyword evidence="5" id="KW-1185">Reference proteome</keyword>
<feature type="repeat" description="WD" evidence="3">
    <location>
        <begin position="78"/>
        <end position="119"/>
    </location>
</feature>
<dbReference type="Pfam" id="PF00400">
    <property type="entry name" value="WD40"/>
    <property type="match status" value="3"/>
</dbReference>
<keyword evidence="1 3" id="KW-0853">WD repeat</keyword>
<dbReference type="PANTHER" id="PTHR19878">
    <property type="entry name" value="AUTOPHAGY PROTEIN 16-LIKE"/>
    <property type="match status" value="1"/>
</dbReference>
<proteinExistence type="predicted"/>
<dbReference type="PROSITE" id="PS00678">
    <property type="entry name" value="WD_REPEATS_1"/>
    <property type="match status" value="1"/>
</dbReference>
<gene>
    <name evidence="4" type="ORF">IFM89_015073</name>
</gene>
<dbReference type="InterPro" id="IPR019775">
    <property type="entry name" value="WD40_repeat_CS"/>
</dbReference>
<comment type="caution">
    <text evidence="4">The sequence shown here is derived from an EMBL/GenBank/DDBJ whole genome shotgun (WGS) entry which is preliminary data.</text>
</comment>
<dbReference type="EMBL" id="JADFTS010000008">
    <property type="protein sequence ID" value="KAF9592502.1"/>
    <property type="molecule type" value="Genomic_DNA"/>
</dbReference>
<evidence type="ECO:0000256" key="1">
    <source>
        <dbReference type="ARBA" id="ARBA00022574"/>
    </source>
</evidence>
<dbReference type="AlphaFoldDB" id="A0A835H667"/>
<dbReference type="GO" id="GO:0000045">
    <property type="term" value="P:autophagosome assembly"/>
    <property type="evidence" value="ECO:0007669"/>
    <property type="project" value="InterPro"/>
</dbReference>
<dbReference type="SUPFAM" id="SSF50978">
    <property type="entry name" value="WD40 repeat-like"/>
    <property type="match status" value="1"/>
</dbReference>
<dbReference type="Gene3D" id="2.130.10.10">
    <property type="entry name" value="YVTN repeat-like/Quinoprotein amine dehydrogenase"/>
    <property type="match status" value="1"/>
</dbReference>
<evidence type="ECO:0000256" key="2">
    <source>
        <dbReference type="ARBA" id="ARBA00022737"/>
    </source>
</evidence>
<feature type="repeat" description="WD" evidence="3">
    <location>
        <begin position="36"/>
        <end position="77"/>
    </location>
</feature>
<dbReference type="PANTHER" id="PTHR19878:SF8">
    <property type="entry name" value="AUTOPHAGY-RELATED 16, ISOFORM F"/>
    <property type="match status" value="1"/>
</dbReference>
<dbReference type="InterPro" id="IPR001680">
    <property type="entry name" value="WD40_rpt"/>
</dbReference>
<dbReference type="InterPro" id="IPR036322">
    <property type="entry name" value="WD40_repeat_dom_sf"/>
</dbReference>
<accession>A0A835H667</accession>
<dbReference type="Proteomes" id="UP000631114">
    <property type="component" value="Unassembled WGS sequence"/>
</dbReference>